<keyword evidence="1" id="KW-0175">Coiled coil</keyword>
<evidence type="ECO:0000313" key="2">
    <source>
        <dbReference type="EMBL" id="RGS41946.1"/>
    </source>
</evidence>
<proteinExistence type="predicted"/>
<evidence type="ECO:0000313" key="3">
    <source>
        <dbReference type="Proteomes" id="UP000266172"/>
    </source>
</evidence>
<protein>
    <submittedName>
        <fullName evidence="2">Uncharacterized protein</fullName>
    </submittedName>
</protein>
<dbReference type="AlphaFoldDB" id="A0A395VDR4"/>
<dbReference type="Proteomes" id="UP000266172">
    <property type="component" value="Unassembled WGS sequence"/>
</dbReference>
<accession>A0A395VDR4</accession>
<comment type="caution">
    <text evidence="2">The sequence shown here is derived from an EMBL/GenBank/DDBJ whole genome shotgun (WGS) entry which is preliminary data.</text>
</comment>
<reference evidence="2 3" key="1">
    <citation type="submission" date="2018-08" db="EMBL/GenBank/DDBJ databases">
        <title>A genome reference for cultivated species of the human gut microbiota.</title>
        <authorList>
            <person name="Zou Y."/>
            <person name="Xue W."/>
            <person name="Luo G."/>
        </authorList>
    </citation>
    <scope>NUCLEOTIDE SEQUENCE [LARGE SCALE GENOMIC DNA]</scope>
    <source>
        <strain evidence="2 3">AF22-12AC</strain>
    </source>
</reference>
<dbReference type="RefSeq" id="WP_118096247.1">
    <property type="nucleotide sequence ID" value="NZ_QRVL01000001.1"/>
</dbReference>
<name>A0A395VDR4_9FIRM</name>
<gene>
    <name evidence="2" type="ORF">DWX93_00980</name>
</gene>
<dbReference type="EMBL" id="QRVL01000001">
    <property type="protein sequence ID" value="RGS41946.1"/>
    <property type="molecule type" value="Genomic_DNA"/>
</dbReference>
<sequence length="92" mass="11028">MKEVLKKLRTLEAEMEEAENQSEYWMEEEHLDMEKSNSYEAEADRMYQEVYKMHNQVADFIVSLTSGQIDKVTAMLMMRQRRSDVERILEMA</sequence>
<organism evidence="2 3">
    <name type="scientific">Roseburia hominis</name>
    <dbReference type="NCBI Taxonomy" id="301301"/>
    <lineage>
        <taxon>Bacteria</taxon>
        <taxon>Bacillati</taxon>
        <taxon>Bacillota</taxon>
        <taxon>Clostridia</taxon>
        <taxon>Lachnospirales</taxon>
        <taxon>Lachnospiraceae</taxon>
        <taxon>Roseburia</taxon>
    </lineage>
</organism>
<feature type="coiled-coil region" evidence="1">
    <location>
        <begin position="1"/>
        <end position="28"/>
    </location>
</feature>
<evidence type="ECO:0000256" key="1">
    <source>
        <dbReference type="SAM" id="Coils"/>
    </source>
</evidence>